<proteinExistence type="inferred from homology"/>
<evidence type="ECO:0000256" key="2">
    <source>
        <dbReference type="ARBA" id="ARBA00010790"/>
    </source>
</evidence>
<evidence type="ECO:0000256" key="4">
    <source>
        <dbReference type="ARBA" id="ARBA00022827"/>
    </source>
</evidence>
<name>A0ABR2HKI9_9PEZI</name>
<keyword evidence="6" id="KW-0732">Signal</keyword>
<evidence type="ECO:0000256" key="3">
    <source>
        <dbReference type="ARBA" id="ARBA00022630"/>
    </source>
</evidence>
<keyword evidence="4" id="KW-0274">FAD</keyword>
<dbReference type="PANTHER" id="PTHR11552:SF201">
    <property type="entry name" value="GLUCOSE-METHANOL-CHOLINE OXIDOREDUCTASE N-TERMINAL DOMAIN-CONTAINING PROTEIN"/>
    <property type="match status" value="1"/>
</dbReference>
<evidence type="ECO:0000256" key="5">
    <source>
        <dbReference type="ARBA" id="ARBA00023002"/>
    </source>
</evidence>
<evidence type="ECO:0000256" key="6">
    <source>
        <dbReference type="SAM" id="SignalP"/>
    </source>
</evidence>
<keyword evidence="8" id="KW-1185">Reference proteome</keyword>
<dbReference type="Proteomes" id="UP001390339">
    <property type="component" value="Unassembled WGS sequence"/>
</dbReference>
<dbReference type="SUPFAM" id="SSF51905">
    <property type="entry name" value="FAD/NAD(P)-binding domain"/>
    <property type="match status" value="1"/>
</dbReference>
<dbReference type="InterPro" id="IPR036188">
    <property type="entry name" value="FAD/NAD-bd_sf"/>
</dbReference>
<comment type="similarity">
    <text evidence="2">Belongs to the GMC oxidoreductase family.</text>
</comment>
<feature type="chain" id="PRO_5046738368" evidence="6">
    <location>
        <begin position="28"/>
        <end position="94"/>
    </location>
</feature>
<reference evidence="7 8" key="1">
    <citation type="journal article" date="2024" name="IMA Fungus">
        <title>Apiospora arundinis, a panoply of carbohydrate-active enzymes and secondary metabolites.</title>
        <authorList>
            <person name="Sorensen T."/>
            <person name="Petersen C."/>
            <person name="Muurmann A.T."/>
            <person name="Christiansen J.V."/>
            <person name="Brundto M.L."/>
            <person name="Overgaard C.K."/>
            <person name="Boysen A.T."/>
            <person name="Wollenberg R.D."/>
            <person name="Larsen T.O."/>
            <person name="Sorensen J.L."/>
            <person name="Nielsen K.L."/>
            <person name="Sondergaard T.E."/>
        </authorList>
    </citation>
    <scope>NUCLEOTIDE SEQUENCE [LARGE SCALE GENOMIC DNA]</scope>
    <source>
        <strain evidence="7 8">AAU 773</strain>
    </source>
</reference>
<evidence type="ECO:0000313" key="8">
    <source>
        <dbReference type="Proteomes" id="UP001390339"/>
    </source>
</evidence>
<dbReference type="InterPro" id="IPR012132">
    <property type="entry name" value="GMC_OxRdtase"/>
</dbReference>
<comment type="cofactor">
    <cofactor evidence="1">
        <name>FAD</name>
        <dbReference type="ChEBI" id="CHEBI:57692"/>
    </cofactor>
</comment>
<keyword evidence="5" id="KW-0560">Oxidoreductase</keyword>
<sequence length="94" mass="9952">MHEYTVRGCFGTPLVILFAALAGRVLAESGQYDYVIAGAGTAGLVVANRLSANPSTTVLVIEPGGDERLNPNVTDPLAFTVPFGTHIDWQCISF</sequence>
<comment type="caution">
    <text evidence="7">The sequence shown here is derived from an EMBL/GenBank/DDBJ whole genome shotgun (WGS) entry which is preliminary data.</text>
</comment>
<feature type="signal peptide" evidence="6">
    <location>
        <begin position="1"/>
        <end position="27"/>
    </location>
</feature>
<dbReference type="EMBL" id="JAPCWZ010000010">
    <property type="protein sequence ID" value="KAK8848424.1"/>
    <property type="molecule type" value="Genomic_DNA"/>
</dbReference>
<keyword evidence="3" id="KW-0285">Flavoprotein</keyword>
<protein>
    <submittedName>
        <fullName evidence="7">GMC oxidoreductase</fullName>
    </submittedName>
</protein>
<accession>A0ABR2HKI9</accession>
<evidence type="ECO:0000256" key="1">
    <source>
        <dbReference type="ARBA" id="ARBA00001974"/>
    </source>
</evidence>
<dbReference type="InterPro" id="IPR027424">
    <property type="entry name" value="Glucose_Oxidase_domain_2"/>
</dbReference>
<dbReference type="Gene3D" id="3.50.50.60">
    <property type="entry name" value="FAD/NAD(P)-binding domain"/>
    <property type="match status" value="1"/>
</dbReference>
<organism evidence="7 8">
    <name type="scientific">Apiospora arundinis</name>
    <dbReference type="NCBI Taxonomy" id="335852"/>
    <lineage>
        <taxon>Eukaryota</taxon>
        <taxon>Fungi</taxon>
        <taxon>Dikarya</taxon>
        <taxon>Ascomycota</taxon>
        <taxon>Pezizomycotina</taxon>
        <taxon>Sordariomycetes</taxon>
        <taxon>Xylariomycetidae</taxon>
        <taxon>Amphisphaeriales</taxon>
        <taxon>Apiosporaceae</taxon>
        <taxon>Apiospora</taxon>
    </lineage>
</organism>
<dbReference type="Gene3D" id="4.10.450.10">
    <property type="entry name" value="Glucose Oxidase, domain 2"/>
    <property type="match status" value="1"/>
</dbReference>
<gene>
    <name evidence="7" type="ORF">PGQ11_014904</name>
</gene>
<evidence type="ECO:0000313" key="7">
    <source>
        <dbReference type="EMBL" id="KAK8848424.1"/>
    </source>
</evidence>
<dbReference type="PANTHER" id="PTHR11552">
    <property type="entry name" value="GLUCOSE-METHANOL-CHOLINE GMC OXIDOREDUCTASE"/>
    <property type="match status" value="1"/>
</dbReference>